<dbReference type="InterPro" id="IPR015424">
    <property type="entry name" value="PyrdxlP-dep_Trfase"/>
</dbReference>
<keyword evidence="5" id="KW-1185">Reference proteome</keyword>
<proteinExistence type="inferred from homology"/>
<dbReference type="EMBL" id="CP000852">
    <property type="protein sequence ID" value="ABW01971.1"/>
    <property type="molecule type" value="Genomic_DNA"/>
</dbReference>
<dbReference type="InterPro" id="IPR000653">
    <property type="entry name" value="DegT/StrS_aminotransferase"/>
</dbReference>
<gene>
    <name evidence="4" type="ordered locus">Cmaq_1144</name>
</gene>
<dbReference type="RefSeq" id="WP_012186190.1">
    <property type="nucleotide sequence ID" value="NC_009954.1"/>
</dbReference>
<evidence type="ECO:0000256" key="3">
    <source>
        <dbReference type="RuleBase" id="RU004508"/>
    </source>
</evidence>
<comment type="cofactor">
    <cofactor evidence="1">
        <name>pyridoxal 5'-phosphate</name>
        <dbReference type="ChEBI" id="CHEBI:597326"/>
    </cofactor>
</comment>
<dbReference type="eggNOG" id="arCOG07389">
    <property type="taxonomic scope" value="Archaea"/>
</dbReference>
<reference evidence="4 5" key="1">
    <citation type="submission" date="2007-10" db="EMBL/GenBank/DDBJ databases">
        <title>Complete sequence of Caldivirga maquilingensis IC-167.</title>
        <authorList>
            <consortium name="US DOE Joint Genome Institute"/>
            <person name="Copeland A."/>
            <person name="Lucas S."/>
            <person name="Lapidus A."/>
            <person name="Barry K."/>
            <person name="Glavina del Rio T."/>
            <person name="Dalin E."/>
            <person name="Tice H."/>
            <person name="Pitluck S."/>
            <person name="Saunders E."/>
            <person name="Brettin T."/>
            <person name="Bruce D."/>
            <person name="Detter J.C."/>
            <person name="Han C."/>
            <person name="Schmutz J."/>
            <person name="Larimer F."/>
            <person name="Land M."/>
            <person name="Hauser L."/>
            <person name="Kyrpides N."/>
            <person name="Ivanova N."/>
            <person name="Biddle J.F."/>
            <person name="Zhang Z."/>
            <person name="Fitz-Gibbon S.T."/>
            <person name="Lowe T.M."/>
            <person name="Saltikov C."/>
            <person name="House C.H."/>
            <person name="Richardson P."/>
        </authorList>
    </citation>
    <scope>NUCLEOTIDE SEQUENCE [LARGE SCALE GENOMIC DNA]</scope>
    <source>
        <strain evidence="5">ATCC 700844 / DSM 13496 / JCM 10307 / IC-167</strain>
    </source>
</reference>
<comment type="similarity">
    <text evidence="3">Belongs to the DegT/DnrJ/EryC1 family.</text>
</comment>
<accession>A8MDW5</accession>
<dbReference type="GeneID" id="5710144"/>
<dbReference type="GO" id="GO:0004125">
    <property type="term" value="F:L-seryl-tRNA(Sec) selenium transferase activity"/>
    <property type="evidence" value="ECO:0007669"/>
    <property type="project" value="TreeGrafter"/>
</dbReference>
<dbReference type="STRING" id="397948.Cmaq_1144"/>
<protein>
    <submittedName>
        <fullName evidence="4">Pyridoxal phosphate-dependent enzyme, putative</fullName>
    </submittedName>
</protein>
<dbReference type="PANTHER" id="PTHR32328">
    <property type="entry name" value="L-SERYL-TRNA(SEC) SELENIUM TRANSFERASE"/>
    <property type="match status" value="1"/>
</dbReference>
<dbReference type="AlphaFoldDB" id="A8MDW5"/>
<dbReference type="HOGENOM" id="CLU_040896_1_1_2"/>
<dbReference type="Pfam" id="PF01041">
    <property type="entry name" value="DegT_DnrJ_EryC1"/>
    <property type="match status" value="1"/>
</dbReference>
<dbReference type="SUPFAM" id="SSF53383">
    <property type="entry name" value="PLP-dependent transferases"/>
    <property type="match status" value="1"/>
</dbReference>
<evidence type="ECO:0000313" key="5">
    <source>
        <dbReference type="Proteomes" id="UP000001137"/>
    </source>
</evidence>
<evidence type="ECO:0000256" key="2">
    <source>
        <dbReference type="ARBA" id="ARBA00022898"/>
    </source>
</evidence>
<organism evidence="4 5">
    <name type="scientific">Caldivirga maquilingensis (strain ATCC 700844 / DSM 13496 / JCM 10307 / IC-167)</name>
    <dbReference type="NCBI Taxonomy" id="397948"/>
    <lineage>
        <taxon>Archaea</taxon>
        <taxon>Thermoproteota</taxon>
        <taxon>Thermoprotei</taxon>
        <taxon>Thermoproteales</taxon>
        <taxon>Thermoproteaceae</taxon>
        <taxon>Caldivirga</taxon>
    </lineage>
</organism>
<evidence type="ECO:0000313" key="4">
    <source>
        <dbReference type="EMBL" id="ABW01971.1"/>
    </source>
</evidence>
<dbReference type="OrthoDB" id="201572at2157"/>
<dbReference type="PANTHER" id="PTHR32328:SF0">
    <property type="entry name" value="L-SERYL-TRNA(SEC) SELENIUM TRANSFERASE"/>
    <property type="match status" value="1"/>
</dbReference>
<evidence type="ECO:0000256" key="1">
    <source>
        <dbReference type="ARBA" id="ARBA00001933"/>
    </source>
</evidence>
<dbReference type="InterPro" id="IPR015421">
    <property type="entry name" value="PyrdxlP-dep_Trfase_major"/>
</dbReference>
<dbReference type="KEGG" id="cma:Cmaq_1144"/>
<dbReference type="Proteomes" id="UP000001137">
    <property type="component" value="Chromosome"/>
</dbReference>
<sequence>MGVLDKLGVRKVINACGTLTVLGSNRVSSRVLEAMREVADSFIDMNELLVKSGEYIAKLLNVPGALVTSGAGAGLVLAVAAAITEGDVDKMSRLPFTDGLRNEIIIQYPHTVGNPYVYLINIPGGRVRIVGSPSGVNENDIKNALNKNTAAVLHFQYEPQEGEVPLSKVIDIAHEFNTPVIVDAAAELPPLLNLTRFIKMGADLVVFSGGKDIGAPGDTGLILANNLRLLEACRLMSPFSYINVNGQSRVFIGRVMKISKEDIVALVAALEEYVKVNHEERLSVMNKMADEVISELTAVLPGIRIEKRLNHPGERIRPVTVPKVEIKLPRRYTELYIKLLREGDPPIYACECEGNLCINMHTLSQDEVPIVINRLKEVISRYPPVTNQ</sequence>
<keyword evidence="2 3" id="KW-0663">Pyridoxal phosphate</keyword>
<dbReference type="Gene3D" id="3.40.640.10">
    <property type="entry name" value="Type I PLP-dependent aspartate aminotransferase-like (Major domain)"/>
    <property type="match status" value="1"/>
</dbReference>
<name>A8MDW5_CALMQ</name>